<gene>
    <name evidence="1" type="ORF">PMAYCL1PPCAC_27437</name>
</gene>
<feature type="non-terminal residue" evidence="1">
    <location>
        <position position="1"/>
    </location>
</feature>
<reference evidence="2" key="1">
    <citation type="submission" date="2022-10" db="EMBL/GenBank/DDBJ databases">
        <title>Genome assembly of Pristionchus species.</title>
        <authorList>
            <person name="Yoshida K."/>
            <person name="Sommer R.J."/>
        </authorList>
    </citation>
    <scope>NUCLEOTIDE SEQUENCE [LARGE SCALE GENOMIC DNA]</scope>
    <source>
        <strain evidence="2">RS5460</strain>
    </source>
</reference>
<proteinExistence type="predicted"/>
<dbReference type="AlphaFoldDB" id="A0AAN5D718"/>
<feature type="non-terminal residue" evidence="1">
    <location>
        <position position="147"/>
    </location>
</feature>
<comment type="caution">
    <text evidence="1">The sequence shown here is derived from an EMBL/GenBank/DDBJ whole genome shotgun (WGS) entry which is preliminary data.</text>
</comment>
<dbReference type="Proteomes" id="UP001328107">
    <property type="component" value="Unassembled WGS sequence"/>
</dbReference>
<organism evidence="1 2">
    <name type="scientific">Pristionchus mayeri</name>
    <dbReference type="NCBI Taxonomy" id="1317129"/>
    <lineage>
        <taxon>Eukaryota</taxon>
        <taxon>Metazoa</taxon>
        <taxon>Ecdysozoa</taxon>
        <taxon>Nematoda</taxon>
        <taxon>Chromadorea</taxon>
        <taxon>Rhabditida</taxon>
        <taxon>Rhabditina</taxon>
        <taxon>Diplogasteromorpha</taxon>
        <taxon>Diplogasteroidea</taxon>
        <taxon>Neodiplogasteridae</taxon>
        <taxon>Pristionchus</taxon>
    </lineage>
</organism>
<dbReference type="EMBL" id="BTRK01000006">
    <property type="protein sequence ID" value="GMR57242.1"/>
    <property type="molecule type" value="Genomic_DNA"/>
</dbReference>
<evidence type="ECO:0000313" key="2">
    <source>
        <dbReference type="Proteomes" id="UP001328107"/>
    </source>
</evidence>
<evidence type="ECO:0000313" key="1">
    <source>
        <dbReference type="EMBL" id="GMR57242.1"/>
    </source>
</evidence>
<sequence>VQIELFSSNLPFYNLSYLNWSLFERYGSSLEPKLLVTLSGPNDPVVEQVSSFLSATINDSGIDDINNIFSPADLSLCLQLLRGSTLGCIFVECELDDTTVSSFIEIASRAKEFELCSFKESQLSDPAAFVTQLASMDFTRVFLSDPF</sequence>
<keyword evidence="2" id="KW-1185">Reference proteome</keyword>
<name>A0AAN5D718_9BILA</name>
<accession>A0AAN5D718</accession>
<protein>
    <submittedName>
        <fullName evidence="1">Uncharacterized protein</fullName>
    </submittedName>
</protein>